<feature type="compositionally biased region" description="Acidic residues" evidence="2">
    <location>
        <begin position="742"/>
        <end position="756"/>
    </location>
</feature>
<evidence type="ECO:0000256" key="1">
    <source>
        <dbReference type="SAM" id="Coils"/>
    </source>
</evidence>
<name>A0A9P3LU06_9FUNG</name>
<feature type="region of interest" description="Disordered" evidence="2">
    <location>
        <begin position="601"/>
        <end position="620"/>
    </location>
</feature>
<dbReference type="Proteomes" id="UP000827284">
    <property type="component" value="Unassembled WGS sequence"/>
</dbReference>
<feature type="compositionally biased region" description="Polar residues" evidence="2">
    <location>
        <begin position="1137"/>
        <end position="1149"/>
    </location>
</feature>
<reference evidence="3" key="1">
    <citation type="submission" date="2021-11" db="EMBL/GenBank/DDBJ databases">
        <authorList>
            <person name="Herlambang A."/>
            <person name="Guo Y."/>
            <person name="Takashima Y."/>
            <person name="Nishizawa T."/>
        </authorList>
    </citation>
    <scope>NUCLEOTIDE SEQUENCE</scope>
    <source>
        <strain evidence="3">E1425</strain>
    </source>
</reference>
<gene>
    <name evidence="3" type="ORF">EMPS_02514</name>
</gene>
<proteinExistence type="predicted"/>
<dbReference type="OrthoDB" id="2448708at2759"/>
<comment type="caution">
    <text evidence="3">The sequence shown here is derived from an EMBL/GenBank/DDBJ whole genome shotgun (WGS) entry which is preliminary data.</text>
</comment>
<evidence type="ECO:0000313" key="3">
    <source>
        <dbReference type="EMBL" id="GJJ70165.1"/>
    </source>
</evidence>
<evidence type="ECO:0000256" key="2">
    <source>
        <dbReference type="SAM" id="MobiDB-lite"/>
    </source>
</evidence>
<sequence length="1355" mass="153598">MNEGYQPMGGGPTPMETDTDHAYPGGQVETSLTFLDDATFIDTLNALPPIQPPNHELQNRVNALLWDGHTTPKTNETIKQTLHSLQRTYGLVLDEEPAPATALVVNVMNRKVQTNFILSSSAGDVVLPPCRLLLRRLAQLVNTAIIVISSRSKTHVVRPEGDATDQEKLIVLLDLAESFRSLRTYVPLTCSITEPIPLPVQLMASSSIAKAEYRDYAREHTKHASVEFTAALAEHCFKQSCMSILKGRTKRIVAAALKKAEKATSEQDRENIMAKALEDFRKKERTCKRSPRHLVERAISILETSCKDPDEDEPPNITQTQFDEKVDKDKRLVLYHNFVESHCHILWKEALEAKEEDEGSDEADDNGNGPTVLEGNEKNKPDIRVCQVPLQKILRNDFDSDTKGTICEILHEKQRLMSNHIDEIQVAILKAHVEIFRGRLFGTMTSVDISTILPDGFEIRDADLKKNPVIQVANVTEGILATLADTQKDDVFSTDLRNVFSQACLQYMAVRLDTTKHSKTGDHPVWDHVVSLINETSVMDDAVSCPTGMSRSRTELLRTMATNISNIWSGNIYSNLKRHIVRYLLRLHLRPLSEERYRALRKQKAEEKQQRQAVRQEKSRLRPKRLWQKLRSLLDQLDRAVTLCAKRWSGSTLVISQSVSMDSNEDDDDMGESHDDGFWDDGFWDDGFWNDGFWDDDSDDDTQVLQPRTQRIQKVLHLIHRQIEFLASPLPTSPQLGLFQEADSEDSEEENDEDDDEYDGFLQMLKEDHDPDLEKNHDSDGAAGDDSYKTEPKSKYLRGLEAVTCYLVDTNDPPNEITTADLRRHLFKGKSYKDNEVQMAVFVANALRPFAPRKNSGGHIPHHILATGPFVYLSNQLLFAMGYADFARRISPVSSVGKMHPIPLNATGMYETLCSSEEYHFDVRALNNKVIPDREAANHSPAIMFGAFFKMDVVHKTCLEHGMIFANRFDFVDPNTVKIIGHSIRRYAPLNQIEVKKGRQKNNKKGQHQPSEAQLRQLDLVKSGLSKDRASELSAKLAEDIDVYDKLIKQQNRELAQAECRLRSLKATLRDLASEKGNDFDETFKAMKTQRDHVYQLRQNVIPLRANIKNLKQQKYDYDKFQPPSAHQRRQMDEDSSSSTPVFTSNPSISRPGCMDKAESVNIKQLVSDIDENNERVKEGGHGKKIILVPGGTDPGVRTMLNTVPVPEGMLISLKGRFDKMTGFLDTVDVAVPHTLEDIRFPEAHQTTASQIRHHSGLNAQARTRTRRLARNDNVKSAYSALAESSFRRATTAEQIAERQGVRRDNRELVRSFEYSEKARNMNHHKELRLKSTYDRFAAKERDAFRQHAHSGAPS</sequence>
<feature type="compositionally biased region" description="Acidic residues" evidence="2">
    <location>
        <begin position="355"/>
        <end position="365"/>
    </location>
</feature>
<reference evidence="3" key="2">
    <citation type="journal article" date="2022" name="Microbiol. Resour. Announc.">
        <title>Whole-Genome Sequence of Entomortierella parvispora E1425, a Mucoromycotan Fungus Associated with Burkholderiaceae-Related Endosymbiotic Bacteria.</title>
        <authorList>
            <person name="Herlambang A."/>
            <person name="Guo Y."/>
            <person name="Takashima Y."/>
            <person name="Narisawa K."/>
            <person name="Ohta H."/>
            <person name="Nishizawa T."/>
        </authorList>
    </citation>
    <scope>NUCLEOTIDE SEQUENCE</scope>
    <source>
        <strain evidence="3">E1425</strain>
    </source>
</reference>
<feature type="region of interest" description="Disordered" evidence="2">
    <location>
        <begin position="1122"/>
        <end position="1155"/>
    </location>
</feature>
<organism evidence="3 4">
    <name type="scientific">Entomortierella parvispora</name>
    <dbReference type="NCBI Taxonomy" id="205924"/>
    <lineage>
        <taxon>Eukaryota</taxon>
        <taxon>Fungi</taxon>
        <taxon>Fungi incertae sedis</taxon>
        <taxon>Mucoromycota</taxon>
        <taxon>Mortierellomycotina</taxon>
        <taxon>Mortierellomycetes</taxon>
        <taxon>Mortierellales</taxon>
        <taxon>Mortierellaceae</taxon>
        <taxon>Entomortierella</taxon>
    </lineage>
</organism>
<dbReference type="EMBL" id="BQFW01000003">
    <property type="protein sequence ID" value="GJJ70165.1"/>
    <property type="molecule type" value="Genomic_DNA"/>
</dbReference>
<keyword evidence="1" id="KW-0175">Coiled coil</keyword>
<feature type="region of interest" description="Disordered" evidence="2">
    <location>
        <begin position="355"/>
        <end position="378"/>
    </location>
</feature>
<evidence type="ECO:0000313" key="4">
    <source>
        <dbReference type="Proteomes" id="UP000827284"/>
    </source>
</evidence>
<accession>A0A9P3LU06</accession>
<feature type="region of interest" description="Disordered" evidence="2">
    <location>
        <begin position="732"/>
        <end position="756"/>
    </location>
</feature>
<feature type="coiled-coil region" evidence="1">
    <location>
        <begin position="1041"/>
        <end position="1075"/>
    </location>
</feature>
<keyword evidence="4" id="KW-1185">Reference proteome</keyword>
<protein>
    <submittedName>
        <fullName evidence="3">Uncharacterized protein</fullName>
    </submittedName>
</protein>
<feature type="region of interest" description="Disordered" evidence="2">
    <location>
        <begin position="770"/>
        <end position="791"/>
    </location>
</feature>